<evidence type="ECO:0000313" key="20">
    <source>
        <dbReference type="Proteomes" id="UP000318834"/>
    </source>
</evidence>
<evidence type="ECO:0000256" key="6">
    <source>
        <dbReference type="ARBA" id="ARBA00014679"/>
    </source>
</evidence>
<feature type="binding site" evidence="15 16">
    <location>
        <position position="113"/>
    </location>
    <ligand>
        <name>S-adenosyl-L-methionine</name>
        <dbReference type="ChEBI" id="CHEBI:59789"/>
    </ligand>
</feature>
<dbReference type="EC" id="2.1.1.228" evidence="5 15"/>
<dbReference type="InterPro" id="IPR029028">
    <property type="entry name" value="Alpha/beta_knot_MTases"/>
</dbReference>
<evidence type="ECO:0000256" key="15">
    <source>
        <dbReference type="HAMAP-Rule" id="MF_00605"/>
    </source>
</evidence>
<comment type="caution">
    <text evidence="19">The sequence shown here is derived from an EMBL/GenBank/DDBJ whole genome shotgun (WGS) entry which is preliminary data.</text>
</comment>
<evidence type="ECO:0000256" key="16">
    <source>
        <dbReference type="PIRSR" id="PIRSR000386-1"/>
    </source>
</evidence>
<dbReference type="InterPro" id="IPR029026">
    <property type="entry name" value="tRNA_m1G_MTases_N"/>
</dbReference>
<dbReference type="Proteomes" id="UP000318834">
    <property type="component" value="Unassembled WGS sequence"/>
</dbReference>
<keyword evidence="9 15" id="KW-0808">Transferase</keyword>
<accession>A0A537IW49</accession>
<dbReference type="FunFam" id="3.40.1280.10:FF:000001">
    <property type="entry name" value="tRNA (guanine-N(1)-)-methyltransferase"/>
    <property type="match status" value="1"/>
</dbReference>
<dbReference type="GO" id="GO:0005829">
    <property type="term" value="C:cytosol"/>
    <property type="evidence" value="ECO:0007669"/>
    <property type="project" value="TreeGrafter"/>
</dbReference>
<evidence type="ECO:0000256" key="4">
    <source>
        <dbReference type="ARBA" id="ARBA00011738"/>
    </source>
</evidence>
<evidence type="ECO:0000256" key="9">
    <source>
        <dbReference type="ARBA" id="ARBA00022679"/>
    </source>
</evidence>
<dbReference type="SUPFAM" id="SSF75217">
    <property type="entry name" value="alpha/beta knot"/>
    <property type="match status" value="1"/>
</dbReference>
<dbReference type="Gene3D" id="1.10.1270.20">
    <property type="entry name" value="tRNA(m1g37)methyltransferase, domain 2"/>
    <property type="match status" value="1"/>
</dbReference>
<keyword evidence="8 15" id="KW-0489">Methyltransferase</keyword>
<evidence type="ECO:0000256" key="1">
    <source>
        <dbReference type="ARBA" id="ARBA00002634"/>
    </source>
</evidence>
<dbReference type="HAMAP" id="MF_00605">
    <property type="entry name" value="TrmD"/>
    <property type="match status" value="1"/>
</dbReference>
<dbReference type="GO" id="GO:0052906">
    <property type="term" value="F:tRNA (guanine(37)-N1)-methyltransferase activity"/>
    <property type="evidence" value="ECO:0007669"/>
    <property type="project" value="UniProtKB-UniRule"/>
</dbReference>
<proteinExistence type="inferred from homology"/>
<evidence type="ECO:0000256" key="7">
    <source>
        <dbReference type="ARBA" id="ARBA00022490"/>
    </source>
</evidence>
<evidence type="ECO:0000256" key="2">
    <source>
        <dbReference type="ARBA" id="ARBA00004496"/>
    </source>
</evidence>
<dbReference type="PIRSF" id="PIRSF000386">
    <property type="entry name" value="tRNA_mtase"/>
    <property type="match status" value="1"/>
</dbReference>
<evidence type="ECO:0000256" key="17">
    <source>
        <dbReference type="RuleBase" id="RU003464"/>
    </source>
</evidence>
<dbReference type="AlphaFoldDB" id="A0A537IW49"/>
<evidence type="ECO:0000256" key="3">
    <source>
        <dbReference type="ARBA" id="ARBA00007630"/>
    </source>
</evidence>
<sequence>MRVDIITIFPEAFAPLDLSILRRARERGLLEVVVWDLREFTTDRHRQVDDSPFGGGAGMVMKPEPFFAAVEAIRAAAPGTSPRVILTSPQGERLTHAVARRLADESHLVLLCGHYEGIDERVHEGLATDEISIGDYVLTGGELPAMVIVDAVARFIPGVVGDAQSVAVDSFAEGLLDYPQYTRPAEFRGMRVPGVLLSGDHDVIRRWRHAQRLHRTLVRRPDLLRAEALSAEDRRLLEEFGLDST</sequence>
<dbReference type="Gene3D" id="3.40.1280.10">
    <property type="match status" value="1"/>
</dbReference>
<keyword evidence="7 15" id="KW-0963">Cytoplasm</keyword>
<keyword evidence="11 15" id="KW-0819">tRNA processing</keyword>
<comment type="catalytic activity">
    <reaction evidence="14 15 17">
        <text>guanosine(37) in tRNA + S-adenosyl-L-methionine = N(1)-methylguanosine(37) in tRNA + S-adenosyl-L-homocysteine + H(+)</text>
        <dbReference type="Rhea" id="RHEA:36899"/>
        <dbReference type="Rhea" id="RHEA-COMP:10145"/>
        <dbReference type="Rhea" id="RHEA-COMP:10147"/>
        <dbReference type="ChEBI" id="CHEBI:15378"/>
        <dbReference type="ChEBI" id="CHEBI:57856"/>
        <dbReference type="ChEBI" id="CHEBI:59789"/>
        <dbReference type="ChEBI" id="CHEBI:73542"/>
        <dbReference type="ChEBI" id="CHEBI:74269"/>
        <dbReference type="EC" id="2.1.1.228"/>
    </reaction>
</comment>
<dbReference type="EMBL" id="VBAP01000043">
    <property type="protein sequence ID" value="TMI75549.1"/>
    <property type="molecule type" value="Genomic_DNA"/>
</dbReference>
<reference evidence="19 20" key="1">
    <citation type="journal article" date="2019" name="Nat. Microbiol.">
        <title>Mediterranean grassland soil C-N compound turnover is dependent on rainfall and depth, and is mediated by genomically divergent microorganisms.</title>
        <authorList>
            <person name="Diamond S."/>
            <person name="Andeer P.F."/>
            <person name="Li Z."/>
            <person name="Crits-Christoph A."/>
            <person name="Burstein D."/>
            <person name="Anantharaman K."/>
            <person name="Lane K.R."/>
            <person name="Thomas B.C."/>
            <person name="Pan C."/>
            <person name="Northen T.R."/>
            <person name="Banfield J.F."/>
        </authorList>
    </citation>
    <scope>NUCLEOTIDE SEQUENCE [LARGE SCALE GENOMIC DNA]</scope>
    <source>
        <strain evidence="19">NP_8</strain>
    </source>
</reference>
<dbReference type="PANTHER" id="PTHR46417">
    <property type="entry name" value="TRNA (GUANINE-N(1)-)-METHYLTRANSFERASE"/>
    <property type="match status" value="1"/>
</dbReference>
<dbReference type="FunFam" id="1.10.1270.20:FF:000001">
    <property type="entry name" value="tRNA (guanine-N(1)-)-methyltransferase"/>
    <property type="match status" value="1"/>
</dbReference>
<evidence type="ECO:0000259" key="18">
    <source>
        <dbReference type="Pfam" id="PF01746"/>
    </source>
</evidence>
<dbReference type="CDD" id="cd18080">
    <property type="entry name" value="TrmD-like"/>
    <property type="match status" value="1"/>
</dbReference>
<dbReference type="PANTHER" id="PTHR46417:SF1">
    <property type="entry name" value="TRNA (GUANINE-N(1)-)-METHYLTRANSFERASE"/>
    <property type="match status" value="1"/>
</dbReference>
<dbReference type="InterPro" id="IPR023148">
    <property type="entry name" value="tRNA_m1G_MeTrfase_C_sf"/>
</dbReference>
<dbReference type="InterPro" id="IPR002649">
    <property type="entry name" value="tRNA_m1G_MeTrfase_TrmD"/>
</dbReference>
<dbReference type="NCBIfam" id="TIGR00088">
    <property type="entry name" value="trmD"/>
    <property type="match status" value="1"/>
</dbReference>
<comment type="subunit">
    <text evidence="4 15 17">Homodimer.</text>
</comment>
<gene>
    <name evidence="15 19" type="primary">trmD</name>
    <name evidence="19" type="ORF">E6H05_06355</name>
</gene>
<comment type="function">
    <text evidence="1 15 17">Specifically methylates guanosine-37 in various tRNAs.</text>
</comment>
<evidence type="ECO:0000256" key="13">
    <source>
        <dbReference type="ARBA" id="ARBA00033392"/>
    </source>
</evidence>
<comment type="similarity">
    <text evidence="3 15 17">Belongs to the RNA methyltransferase TrmD family.</text>
</comment>
<evidence type="ECO:0000256" key="8">
    <source>
        <dbReference type="ARBA" id="ARBA00022603"/>
    </source>
</evidence>
<feature type="binding site" evidence="15 16">
    <location>
        <begin position="133"/>
        <end position="138"/>
    </location>
    <ligand>
        <name>S-adenosyl-L-methionine</name>
        <dbReference type="ChEBI" id="CHEBI:59789"/>
    </ligand>
</feature>
<evidence type="ECO:0000256" key="5">
    <source>
        <dbReference type="ARBA" id="ARBA00012807"/>
    </source>
</evidence>
<organism evidence="19 20">
    <name type="scientific">Candidatus Segetimicrobium genomatis</name>
    <dbReference type="NCBI Taxonomy" id="2569760"/>
    <lineage>
        <taxon>Bacteria</taxon>
        <taxon>Bacillati</taxon>
        <taxon>Candidatus Sysuimicrobiota</taxon>
        <taxon>Candidatus Sysuimicrobiia</taxon>
        <taxon>Candidatus Sysuimicrobiales</taxon>
        <taxon>Candidatus Segetimicrobiaceae</taxon>
        <taxon>Candidatus Segetimicrobium</taxon>
    </lineage>
</organism>
<dbReference type="Pfam" id="PF01746">
    <property type="entry name" value="tRNA_m1G_MT"/>
    <property type="match status" value="1"/>
</dbReference>
<dbReference type="GO" id="GO:0002939">
    <property type="term" value="P:tRNA N1-guanine methylation"/>
    <property type="evidence" value="ECO:0007669"/>
    <property type="project" value="TreeGrafter"/>
</dbReference>
<dbReference type="NCBIfam" id="NF000648">
    <property type="entry name" value="PRK00026.1"/>
    <property type="match status" value="1"/>
</dbReference>
<evidence type="ECO:0000256" key="14">
    <source>
        <dbReference type="ARBA" id="ARBA00047783"/>
    </source>
</evidence>
<evidence type="ECO:0000256" key="11">
    <source>
        <dbReference type="ARBA" id="ARBA00022694"/>
    </source>
</evidence>
<protein>
    <recommendedName>
        <fullName evidence="6 15">tRNA (guanine-N(1)-)-methyltransferase</fullName>
        <ecNumber evidence="5 15">2.1.1.228</ecNumber>
    </recommendedName>
    <alternativeName>
        <fullName evidence="12 15">M1G-methyltransferase</fullName>
    </alternativeName>
    <alternativeName>
        <fullName evidence="13 15">tRNA [GM37] methyltransferase</fullName>
    </alternativeName>
</protein>
<comment type="subcellular location">
    <subcellularLocation>
        <location evidence="2 15 17">Cytoplasm</location>
    </subcellularLocation>
</comment>
<feature type="domain" description="tRNA methyltransferase TRMD/TRM10-type" evidence="18">
    <location>
        <begin position="1"/>
        <end position="225"/>
    </location>
</feature>
<evidence type="ECO:0000256" key="12">
    <source>
        <dbReference type="ARBA" id="ARBA00029736"/>
    </source>
</evidence>
<evidence type="ECO:0000256" key="10">
    <source>
        <dbReference type="ARBA" id="ARBA00022691"/>
    </source>
</evidence>
<dbReference type="InterPro" id="IPR016009">
    <property type="entry name" value="tRNA_MeTrfase_TRMD/TRM10"/>
</dbReference>
<keyword evidence="10 15" id="KW-0949">S-adenosyl-L-methionine</keyword>
<evidence type="ECO:0000313" key="19">
    <source>
        <dbReference type="EMBL" id="TMI75549.1"/>
    </source>
</evidence>
<name>A0A537IW49_9BACT</name>